<feature type="transmembrane region" description="Helical" evidence="1">
    <location>
        <begin position="383"/>
        <end position="405"/>
    </location>
</feature>
<gene>
    <name evidence="2" type="ORF">MNBD_ACTINO02-3227</name>
</gene>
<proteinExistence type="predicted"/>
<evidence type="ECO:0000256" key="1">
    <source>
        <dbReference type="SAM" id="Phobius"/>
    </source>
</evidence>
<sequence length="635" mass="65006">RRTTMAVRSTGLGDTELFRFQVGGSIAFRGIGSRLMDRLRSRIVDRGGFDIDTLTSELKQPAFVAAGLGVGFVALLTRAIIGGATSAVGYNAPLPLKGDLFGAYAGGWNPAGFGSGDPLPPIAGLFGIVDRVLPFSSAFAYTVVLVGAVAAAVWGVGRLAKLWGIGAVAGALGGFGYIAGPAAAELANRGLVASIIGMGALPWAVLAVLRPFPRALRSRIGWLAQVGVTSGLVMFAEPALLLAVVGALAVWLVVAARGWTPLIGAVPAVVGVAAGAIAVLPWILGIDDPREWFRQGTFFWDISPIVGLGLIAVVVGGIVGATDRLRDVAAWAGIITAAGVFASRVEAGTAIGVSGVALTGLGLAIVAAVAIDAIGTEQAGGVRIGVVVVGIGMIALAGSVATSLIGGRAGLPGSELADSIGFISRSQPEDTSARILVIGSSDAIPGDVRDVRGATYRVVPASGMKLWDLWQGAPSTADSALDRILRDMIDGNEFRGGERLSDMGIGWAVVLDDSPLEAVLRSQLDIVSVGAGVSVAFTMPETEGAVVSGADPPWVTNGTVYTGPATDGPVFLGTNPNSFWDPNGWQQQLWGNSVDGRSGEISFTPRPLIRQRAYGALFGLAALAGLAIWGREQYA</sequence>
<keyword evidence="1" id="KW-0812">Transmembrane</keyword>
<feature type="transmembrane region" description="Helical" evidence="1">
    <location>
        <begin position="298"/>
        <end position="322"/>
    </location>
</feature>
<organism evidence="2">
    <name type="scientific">hydrothermal vent metagenome</name>
    <dbReference type="NCBI Taxonomy" id="652676"/>
    <lineage>
        <taxon>unclassified sequences</taxon>
        <taxon>metagenomes</taxon>
        <taxon>ecological metagenomes</taxon>
    </lineage>
</organism>
<feature type="transmembrane region" description="Helical" evidence="1">
    <location>
        <begin position="62"/>
        <end position="81"/>
    </location>
</feature>
<evidence type="ECO:0000313" key="2">
    <source>
        <dbReference type="EMBL" id="VAW04319.1"/>
    </source>
</evidence>
<accession>A0A3B0SV89</accession>
<feature type="transmembrane region" description="Helical" evidence="1">
    <location>
        <begin position="328"/>
        <end position="345"/>
    </location>
</feature>
<feature type="transmembrane region" description="Helical" evidence="1">
    <location>
        <begin position="190"/>
        <end position="209"/>
    </location>
</feature>
<feature type="transmembrane region" description="Helical" evidence="1">
    <location>
        <begin position="613"/>
        <end position="630"/>
    </location>
</feature>
<name>A0A3B0SV89_9ZZZZ</name>
<reference evidence="2" key="1">
    <citation type="submission" date="2018-06" db="EMBL/GenBank/DDBJ databases">
        <authorList>
            <person name="Zhirakovskaya E."/>
        </authorList>
    </citation>
    <scope>NUCLEOTIDE SEQUENCE</scope>
</reference>
<protein>
    <submittedName>
        <fullName evidence="2">Uncharacterized protein</fullName>
    </submittedName>
</protein>
<feature type="transmembrane region" description="Helical" evidence="1">
    <location>
        <begin position="163"/>
        <end position="184"/>
    </location>
</feature>
<dbReference type="AlphaFoldDB" id="A0A3B0SV89"/>
<dbReference type="EMBL" id="UOEK01000284">
    <property type="protein sequence ID" value="VAW04319.1"/>
    <property type="molecule type" value="Genomic_DNA"/>
</dbReference>
<feature type="transmembrane region" description="Helical" evidence="1">
    <location>
        <begin position="138"/>
        <end position="156"/>
    </location>
</feature>
<keyword evidence="1" id="KW-0472">Membrane</keyword>
<keyword evidence="1" id="KW-1133">Transmembrane helix</keyword>
<feature type="transmembrane region" description="Helical" evidence="1">
    <location>
        <begin position="262"/>
        <end position="286"/>
    </location>
</feature>
<feature type="transmembrane region" description="Helical" evidence="1">
    <location>
        <begin position="230"/>
        <end position="256"/>
    </location>
</feature>
<feature type="non-terminal residue" evidence="2">
    <location>
        <position position="1"/>
    </location>
</feature>
<feature type="transmembrane region" description="Helical" evidence="1">
    <location>
        <begin position="352"/>
        <end position="371"/>
    </location>
</feature>